<evidence type="ECO:0000313" key="2">
    <source>
        <dbReference type="Proteomes" id="UP000224634"/>
    </source>
</evidence>
<gene>
    <name evidence="1" type="ORF">AJ80_09821</name>
</gene>
<reference evidence="1 2" key="1">
    <citation type="submission" date="2017-10" db="EMBL/GenBank/DDBJ databases">
        <title>Comparative genomics in systemic dimorphic fungi from Ajellomycetaceae.</title>
        <authorList>
            <person name="Munoz J.F."/>
            <person name="Mcewen J.G."/>
            <person name="Clay O.K."/>
            <person name="Cuomo C.A."/>
        </authorList>
    </citation>
    <scope>NUCLEOTIDE SEQUENCE [LARGE SCALE GENOMIC DNA]</scope>
    <source>
        <strain evidence="1 2">UAMH7299</strain>
    </source>
</reference>
<name>A0A2B7WIZ8_POLH7</name>
<organism evidence="1 2">
    <name type="scientific">Polytolypa hystricis (strain UAMH7299)</name>
    <dbReference type="NCBI Taxonomy" id="1447883"/>
    <lineage>
        <taxon>Eukaryota</taxon>
        <taxon>Fungi</taxon>
        <taxon>Dikarya</taxon>
        <taxon>Ascomycota</taxon>
        <taxon>Pezizomycotina</taxon>
        <taxon>Eurotiomycetes</taxon>
        <taxon>Eurotiomycetidae</taxon>
        <taxon>Onygenales</taxon>
        <taxon>Onygenales incertae sedis</taxon>
        <taxon>Polytolypa</taxon>
    </lineage>
</organism>
<keyword evidence="2" id="KW-1185">Reference proteome</keyword>
<dbReference type="EMBL" id="PDNA01000359">
    <property type="protein sequence ID" value="PGG96490.1"/>
    <property type="molecule type" value="Genomic_DNA"/>
</dbReference>
<sequence length="83" mass="9410">MLMSLQVTTVTFSGGKVRVVQATCNPSDKWPRLILALRAIYDFGKKTYNKKTAFEVMQWILSPPEARPDLEGLPIRSKKLSLE</sequence>
<proteinExistence type="predicted"/>
<comment type="caution">
    <text evidence="1">The sequence shown here is derived from an EMBL/GenBank/DDBJ whole genome shotgun (WGS) entry which is preliminary data.</text>
</comment>
<evidence type="ECO:0000313" key="1">
    <source>
        <dbReference type="EMBL" id="PGG96490.1"/>
    </source>
</evidence>
<dbReference type="AlphaFoldDB" id="A0A2B7WIZ8"/>
<accession>A0A2B7WIZ8</accession>
<dbReference type="OrthoDB" id="4204806at2759"/>
<protein>
    <submittedName>
        <fullName evidence="1">Uncharacterized protein</fullName>
    </submittedName>
</protein>
<dbReference type="Proteomes" id="UP000224634">
    <property type="component" value="Unassembled WGS sequence"/>
</dbReference>